<dbReference type="AlphaFoldDB" id="A0A6J5DMQ9"/>
<protein>
    <submittedName>
        <fullName evidence="1">Uncharacterized protein</fullName>
    </submittedName>
</protein>
<reference evidence="1 2" key="1">
    <citation type="submission" date="2020-04" db="EMBL/GenBank/DDBJ databases">
        <authorList>
            <person name="De Canck E."/>
        </authorList>
    </citation>
    <scope>NUCLEOTIDE SEQUENCE [LARGE SCALE GENOMIC DNA]</scope>
    <source>
        <strain evidence="1 2">LMG 29542</strain>
    </source>
</reference>
<dbReference type="EMBL" id="CADIKH010000010">
    <property type="protein sequence ID" value="CAB3755479.1"/>
    <property type="molecule type" value="Genomic_DNA"/>
</dbReference>
<proteinExistence type="predicted"/>
<keyword evidence="2" id="KW-1185">Reference proteome</keyword>
<organism evidence="1 2">
    <name type="scientific">Paraburkholderia humisilvae</name>
    <dbReference type="NCBI Taxonomy" id="627669"/>
    <lineage>
        <taxon>Bacteria</taxon>
        <taxon>Pseudomonadati</taxon>
        <taxon>Pseudomonadota</taxon>
        <taxon>Betaproteobacteria</taxon>
        <taxon>Burkholderiales</taxon>
        <taxon>Burkholderiaceae</taxon>
        <taxon>Paraburkholderia</taxon>
    </lineage>
</organism>
<dbReference type="Proteomes" id="UP000494363">
    <property type="component" value="Unassembled WGS sequence"/>
</dbReference>
<evidence type="ECO:0000313" key="1">
    <source>
        <dbReference type="EMBL" id="CAB3755479.1"/>
    </source>
</evidence>
<evidence type="ECO:0000313" key="2">
    <source>
        <dbReference type="Proteomes" id="UP000494363"/>
    </source>
</evidence>
<name>A0A6J5DMQ9_9BURK</name>
<gene>
    <name evidence="1" type="ORF">LMG29542_02604</name>
</gene>
<sequence>MLTGSQSRGVRMPMSEITKMAAMKIAPAQCTRMNIARKTRDVRIGSVIVELGVNARSGRAESGRIYKSVNPTGYNSDVEYVFNHLVFLNDQLRQWQNAPTCRDLRRH</sequence>
<accession>A0A6J5DMQ9</accession>